<dbReference type="Proteomes" id="UP000094444">
    <property type="component" value="Unassembled WGS sequence"/>
</dbReference>
<dbReference type="STRING" id="158607.A0A2P5HQA0"/>
<organism evidence="8 9">
    <name type="scientific">Diaporthe helianthi</name>
    <dbReference type="NCBI Taxonomy" id="158607"/>
    <lineage>
        <taxon>Eukaryota</taxon>
        <taxon>Fungi</taxon>
        <taxon>Dikarya</taxon>
        <taxon>Ascomycota</taxon>
        <taxon>Pezizomycotina</taxon>
        <taxon>Sordariomycetes</taxon>
        <taxon>Sordariomycetidae</taxon>
        <taxon>Diaporthales</taxon>
        <taxon>Diaporthaceae</taxon>
        <taxon>Diaporthe</taxon>
    </lineage>
</organism>
<evidence type="ECO:0000313" key="9">
    <source>
        <dbReference type="Proteomes" id="UP000094444"/>
    </source>
</evidence>
<proteinExistence type="inferred from homology"/>
<protein>
    <recommendedName>
        <fullName evidence="10">Cytochrome P450</fullName>
    </recommendedName>
</protein>
<comment type="similarity">
    <text evidence="2 7">Belongs to the cytochrome P450 family.</text>
</comment>
<evidence type="ECO:0000256" key="6">
    <source>
        <dbReference type="PIRSR" id="PIRSR602401-1"/>
    </source>
</evidence>
<gene>
    <name evidence="8" type="ORF">DHEL01_v209186</name>
</gene>
<keyword evidence="9" id="KW-1185">Reference proteome</keyword>
<evidence type="ECO:0000313" key="8">
    <source>
        <dbReference type="EMBL" id="POS72417.1"/>
    </source>
</evidence>
<comment type="caution">
    <text evidence="8">The sequence shown here is derived from an EMBL/GenBank/DDBJ whole genome shotgun (WGS) entry which is preliminary data.</text>
</comment>
<dbReference type="InterPro" id="IPR036396">
    <property type="entry name" value="Cyt_P450_sf"/>
</dbReference>
<dbReference type="EMBL" id="MAVT02001004">
    <property type="protein sequence ID" value="POS72417.1"/>
    <property type="molecule type" value="Genomic_DNA"/>
</dbReference>
<dbReference type="InParanoid" id="A0A2P5HQA0"/>
<dbReference type="InterPro" id="IPR002401">
    <property type="entry name" value="Cyt_P450_E_grp-I"/>
</dbReference>
<dbReference type="SUPFAM" id="SSF48264">
    <property type="entry name" value="Cytochrome P450"/>
    <property type="match status" value="1"/>
</dbReference>
<dbReference type="GO" id="GO:0004497">
    <property type="term" value="F:monooxygenase activity"/>
    <property type="evidence" value="ECO:0007669"/>
    <property type="project" value="UniProtKB-KW"/>
</dbReference>
<evidence type="ECO:0008006" key="10">
    <source>
        <dbReference type="Google" id="ProtNLM"/>
    </source>
</evidence>
<keyword evidence="3 6" id="KW-0349">Heme</keyword>
<dbReference type="Pfam" id="PF00067">
    <property type="entry name" value="p450"/>
    <property type="match status" value="1"/>
</dbReference>
<dbReference type="PRINTS" id="PR00385">
    <property type="entry name" value="P450"/>
</dbReference>
<keyword evidence="7" id="KW-0503">Monooxygenase</keyword>
<dbReference type="Gene3D" id="1.10.630.10">
    <property type="entry name" value="Cytochrome P450"/>
    <property type="match status" value="1"/>
</dbReference>
<feature type="binding site" description="axial binding residue" evidence="6">
    <location>
        <position position="509"/>
    </location>
    <ligand>
        <name>heme</name>
        <dbReference type="ChEBI" id="CHEBI:30413"/>
    </ligand>
    <ligandPart>
        <name>Fe</name>
        <dbReference type="ChEBI" id="CHEBI:18248"/>
    </ligandPart>
</feature>
<comment type="cofactor">
    <cofactor evidence="1 6">
        <name>heme</name>
        <dbReference type="ChEBI" id="CHEBI:30413"/>
    </cofactor>
</comment>
<evidence type="ECO:0000256" key="1">
    <source>
        <dbReference type="ARBA" id="ARBA00001971"/>
    </source>
</evidence>
<accession>A0A2P5HQA0</accession>
<sequence>MDVRITLPAVLTALFLTWKLFQLARNKRLARQTGLPYALSPIHELETLAFFTDVLLRCYCQKHLMRGQGWPNWARFMVKNWHYEDKGRAHREYGAVFLVVSTGGIICYSADADVSLGMVVKRRAFVKMRALMKMLEVFGPNVVSTNGELWRDHIRITLPSFGEQVQNLVWDETTRQTDMLCQSWARSGKIGIKESIYQLTMNTMSLASFGWSVDWTSGQDCIPAGHRMSLVEALTKVISHLPSILLLPRFLLPILPGRTAHIACSEFETYMDELIASESRLLAEGGSGELRRETLLTALLRARRESVAESQSQGSASFSLTDQEIKGNIFIFLLAGYDTTANTMIYTCMVLAIYQDIQDKARQEVDSIYARISGSDHQELSYSKHFHDLRYLLAVMYEVMRVFPTVLPITRETESAQQVAMPAGGHSGENGTKAFLPAGTITVVNITGTHYSETNWPSPHIIEPRRWLSQDPNKFDPLNPPPSHGEEAVSIPGHKKGTFMTFNEGPRACLGRNFARAEFLAFFSRLLRKYRLELDKGVSGAALEWTLRCSSGGSPVTLTPPHDIKLRLVPREK</sequence>
<dbReference type="PROSITE" id="PS00086">
    <property type="entry name" value="CYTOCHROME_P450"/>
    <property type="match status" value="1"/>
</dbReference>
<dbReference type="InterPro" id="IPR001128">
    <property type="entry name" value="Cyt_P450"/>
</dbReference>
<dbReference type="AlphaFoldDB" id="A0A2P5HQA0"/>
<dbReference type="GO" id="GO:0016705">
    <property type="term" value="F:oxidoreductase activity, acting on paired donors, with incorporation or reduction of molecular oxygen"/>
    <property type="evidence" value="ECO:0007669"/>
    <property type="project" value="InterPro"/>
</dbReference>
<evidence type="ECO:0000256" key="3">
    <source>
        <dbReference type="ARBA" id="ARBA00022617"/>
    </source>
</evidence>
<dbReference type="PANTHER" id="PTHR24305">
    <property type="entry name" value="CYTOCHROME P450"/>
    <property type="match status" value="1"/>
</dbReference>
<name>A0A2P5HQA0_DIAHE</name>
<dbReference type="GO" id="GO:0020037">
    <property type="term" value="F:heme binding"/>
    <property type="evidence" value="ECO:0007669"/>
    <property type="project" value="InterPro"/>
</dbReference>
<reference evidence="8" key="1">
    <citation type="submission" date="2017-09" db="EMBL/GenBank/DDBJ databases">
        <title>Polyketide synthases of a Diaporthe helianthi virulent isolate.</title>
        <authorList>
            <person name="Baroncelli R."/>
        </authorList>
    </citation>
    <scope>NUCLEOTIDE SEQUENCE [LARGE SCALE GENOMIC DNA]</scope>
    <source>
        <strain evidence="8">7/96</strain>
    </source>
</reference>
<evidence type="ECO:0000256" key="7">
    <source>
        <dbReference type="RuleBase" id="RU000461"/>
    </source>
</evidence>
<dbReference type="PANTHER" id="PTHR24305:SF166">
    <property type="entry name" value="CYTOCHROME P450 12A4, MITOCHONDRIAL-RELATED"/>
    <property type="match status" value="1"/>
</dbReference>
<evidence type="ECO:0000256" key="5">
    <source>
        <dbReference type="ARBA" id="ARBA00023004"/>
    </source>
</evidence>
<evidence type="ECO:0000256" key="4">
    <source>
        <dbReference type="ARBA" id="ARBA00022723"/>
    </source>
</evidence>
<dbReference type="InterPro" id="IPR017972">
    <property type="entry name" value="Cyt_P450_CS"/>
</dbReference>
<dbReference type="GO" id="GO:0005506">
    <property type="term" value="F:iron ion binding"/>
    <property type="evidence" value="ECO:0007669"/>
    <property type="project" value="InterPro"/>
</dbReference>
<dbReference type="InterPro" id="IPR050121">
    <property type="entry name" value="Cytochrome_P450_monoxygenase"/>
</dbReference>
<dbReference type="PRINTS" id="PR00463">
    <property type="entry name" value="EP450I"/>
</dbReference>
<evidence type="ECO:0000256" key="2">
    <source>
        <dbReference type="ARBA" id="ARBA00010617"/>
    </source>
</evidence>
<keyword evidence="7" id="KW-0560">Oxidoreductase</keyword>
<keyword evidence="4 6" id="KW-0479">Metal-binding</keyword>
<dbReference type="OrthoDB" id="1470350at2759"/>
<keyword evidence="5 6" id="KW-0408">Iron</keyword>